<dbReference type="InterPro" id="IPR037053">
    <property type="entry name" value="Phage_tail_collar_dom_sf"/>
</dbReference>
<name>A0A081RUX4_PHOTE</name>
<dbReference type="Pfam" id="PF07484">
    <property type="entry name" value="Collar"/>
    <property type="match status" value="1"/>
</dbReference>
<sequence>MANNAVPSSRKVNGKALTGDISLSAGDVGAISSNQLGEIANGGKFKNYLSTGFYRVAVPNPSSVSDFPRDGNMYGYGILDVQNANGVILQRYISHHGDIATRQTWGGPEQYLPWTIQYNTLNKPTAEDVGALSGKQYINSLTVQTSAWVKIAEVTMKVMSTININIVGGSGYNVGSFEQCAITNIVLRTGNGAPAGINAVMYTVNTQAPTDLATVNTSGDNYDIYIFIGPFAQNIILNAFVSDNATVNQLLKIAELSEVPKGAVKGKVYSYLLSGKEDDIYPVGSPIPWPQPNPPSGYLACNGQAFNKSIYPKLAAAYPSGALPDLRGEFIRGWDGGRGVNPGRKLLSAENDLLASHEHGYRDRYYIENVNSLHGASNKEATPAGYNNNVGSNATDTDNNSFLYIDSTTSPTGGNETRPRNIAFNYIVRAA</sequence>
<gene>
    <name evidence="2" type="ORF">MEG1DRAFT_02932</name>
</gene>
<dbReference type="RefSeq" id="WP_235184784.1">
    <property type="nucleotide sequence ID" value="NZ_CAWLUD010000049.1"/>
</dbReference>
<dbReference type="Proteomes" id="UP000028002">
    <property type="component" value="Unassembled WGS sequence"/>
</dbReference>
<reference evidence="2 3" key="1">
    <citation type="submission" date="2014-03" db="EMBL/GenBank/DDBJ databases">
        <title>Draft Genome of Photorhabdus temperata Meg1.</title>
        <authorList>
            <person name="Hurst S.G.IV."/>
            <person name="Morris K."/>
            <person name="Thomas K."/>
            <person name="Tisa L.S."/>
        </authorList>
    </citation>
    <scope>NUCLEOTIDE SEQUENCE [LARGE SCALE GENOMIC DNA]</scope>
    <source>
        <strain evidence="2 3">Meg1</strain>
    </source>
</reference>
<dbReference type="SUPFAM" id="SSF88874">
    <property type="entry name" value="Receptor-binding domain of short tail fibre protein gp12"/>
    <property type="match status" value="1"/>
</dbReference>
<proteinExistence type="predicted"/>
<evidence type="ECO:0000313" key="2">
    <source>
        <dbReference type="EMBL" id="KER02477.1"/>
    </source>
</evidence>
<protein>
    <submittedName>
        <fullName evidence="2">Phage tail collar family protein</fullName>
    </submittedName>
</protein>
<feature type="domain" description="Phage tail collar" evidence="1">
    <location>
        <begin position="284"/>
        <end position="331"/>
    </location>
</feature>
<dbReference type="AlphaFoldDB" id="A0A081RUX4"/>
<evidence type="ECO:0000313" key="3">
    <source>
        <dbReference type="Proteomes" id="UP000028002"/>
    </source>
</evidence>
<dbReference type="Gene3D" id="3.90.1340.10">
    <property type="entry name" value="Phage tail collar domain"/>
    <property type="match status" value="1"/>
</dbReference>
<accession>A0A081RUX4</accession>
<dbReference type="PANTHER" id="PTHR35191">
    <property type="entry name" value="PROPHAGE SIDE TAIL FIBER PROTEIN HOMOLOG STFQ-RELATED"/>
    <property type="match status" value="1"/>
</dbReference>
<evidence type="ECO:0000259" key="1">
    <source>
        <dbReference type="Pfam" id="PF07484"/>
    </source>
</evidence>
<dbReference type="PANTHER" id="PTHR35191:SF1">
    <property type="entry name" value="PROPHAGE SIDE TAIL FIBER PROTEIN HOMOLOG STFQ-RELATED"/>
    <property type="match status" value="1"/>
</dbReference>
<dbReference type="InterPro" id="IPR011083">
    <property type="entry name" value="Phage_tail_collar_dom"/>
</dbReference>
<dbReference type="InterPro" id="IPR051934">
    <property type="entry name" value="Phage_Tail_Fiber_Structural"/>
</dbReference>
<organism evidence="2 3">
    <name type="scientific">Photorhabdus temperata subsp. temperata Meg1</name>
    <dbReference type="NCBI Taxonomy" id="1393735"/>
    <lineage>
        <taxon>Bacteria</taxon>
        <taxon>Pseudomonadati</taxon>
        <taxon>Pseudomonadota</taxon>
        <taxon>Gammaproteobacteria</taxon>
        <taxon>Enterobacterales</taxon>
        <taxon>Morganellaceae</taxon>
        <taxon>Photorhabdus</taxon>
    </lineage>
</organism>
<dbReference type="EMBL" id="JGVH01000049">
    <property type="protein sequence ID" value="KER02477.1"/>
    <property type="molecule type" value="Genomic_DNA"/>
</dbReference>
<comment type="caution">
    <text evidence="2">The sequence shown here is derived from an EMBL/GenBank/DDBJ whole genome shotgun (WGS) entry which is preliminary data.</text>
</comment>
<dbReference type="PATRIC" id="fig|1393735.3.peg.2986"/>